<dbReference type="AlphaFoldDB" id="Q1ITA4"/>
<dbReference type="KEGG" id="aba:Acid345_0893"/>
<evidence type="ECO:0000313" key="5">
    <source>
        <dbReference type="Proteomes" id="UP000002432"/>
    </source>
</evidence>
<dbReference type="SUPFAM" id="SSF53756">
    <property type="entry name" value="UDP-Glycosyltransferase/glycogen phosphorylase"/>
    <property type="match status" value="1"/>
</dbReference>
<dbReference type="GO" id="GO:0009103">
    <property type="term" value="P:lipopolysaccharide biosynthetic process"/>
    <property type="evidence" value="ECO:0007669"/>
    <property type="project" value="TreeGrafter"/>
</dbReference>
<dbReference type="Gene3D" id="3.40.50.2000">
    <property type="entry name" value="Glycogen Phosphorylase B"/>
    <property type="match status" value="2"/>
</dbReference>
<dbReference type="EMBL" id="CP000360">
    <property type="protein sequence ID" value="ABF39896.1"/>
    <property type="molecule type" value="Genomic_DNA"/>
</dbReference>
<reference evidence="4 5" key="1">
    <citation type="journal article" date="2009" name="Appl. Environ. Microbiol.">
        <title>Three genomes from the phylum Acidobacteria provide insight into the lifestyles of these microorganisms in soils.</title>
        <authorList>
            <person name="Ward N.L."/>
            <person name="Challacombe J.F."/>
            <person name="Janssen P.H."/>
            <person name="Henrissat B."/>
            <person name="Coutinho P.M."/>
            <person name="Wu M."/>
            <person name="Xie G."/>
            <person name="Haft D.H."/>
            <person name="Sait M."/>
            <person name="Badger J."/>
            <person name="Barabote R.D."/>
            <person name="Bradley B."/>
            <person name="Brettin T.S."/>
            <person name="Brinkac L.M."/>
            <person name="Bruce D."/>
            <person name="Creasy T."/>
            <person name="Daugherty S.C."/>
            <person name="Davidsen T.M."/>
            <person name="DeBoy R.T."/>
            <person name="Detter J.C."/>
            <person name="Dodson R.J."/>
            <person name="Durkin A.S."/>
            <person name="Ganapathy A."/>
            <person name="Gwinn-Giglio M."/>
            <person name="Han C.S."/>
            <person name="Khouri H."/>
            <person name="Kiss H."/>
            <person name="Kothari S.P."/>
            <person name="Madupu R."/>
            <person name="Nelson K.E."/>
            <person name="Nelson W.C."/>
            <person name="Paulsen I."/>
            <person name="Penn K."/>
            <person name="Ren Q."/>
            <person name="Rosovitz M.J."/>
            <person name="Selengut J.D."/>
            <person name="Shrivastava S."/>
            <person name="Sullivan S.A."/>
            <person name="Tapia R."/>
            <person name="Thompson L.S."/>
            <person name="Watkins K.L."/>
            <person name="Yang Q."/>
            <person name="Yu C."/>
            <person name="Zafar N."/>
            <person name="Zhou L."/>
            <person name="Kuske C.R."/>
        </authorList>
    </citation>
    <scope>NUCLEOTIDE SEQUENCE [LARGE SCALE GENOMIC DNA]</scope>
    <source>
        <strain evidence="4 5">Ellin345</strain>
    </source>
</reference>
<feature type="domain" description="Glycosyl transferase family 1" evidence="2">
    <location>
        <begin position="193"/>
        <end position="312"/>
    </location>
</feature>
<keyword evidence="5" id="KW-1185">Reference proteome</keyword>
<accession>Q1ITA4</accession>
<dbReference type="eggNOG" id="COG0438">
    <property type="taxonomic scope" value="Bacteria"/>
</dbReference>
<evidence type="ECO:0000259" key="2">
    <source>
        <dbReference type="Pfam" id="PF00534"/>
    </source>
</evidence>
<dbReference type="STRING" id="204669.Acid345_0893"/>
<dbReference type="Proteomes" id="UP000002432">
    <property type="component" value="Chromosome"/>
</dbReference>
<evidence type="ECO:0000313" key="4">
    <source>
        <dbReference type="EMBL" id="ABF39896.1"/>
    </source>
</evidence>
<proteinExistence type="predicted"/>
<dbReference type="CDD" id="cd03809">
    <property type="entry name" value="GT4_MtfB-like"/>
    <property type="match status" value="1"/>
</dbReference>
<dbReference type="EnsemblBacteria" id="ABF39896">
    <property type="protein sequence ID" value="ABF39896"/>
    <property type="gene ID" value="Acid345_0893"/>
</dbReference>
<sequence length="389" mass="42756">MRVVISALWGATQPSGICRTVDGLVRGIKEIASDVELAIVVGKWQRGYFEDCFEINSSNVRLVDVDIRNNSVSRNLWYVFGLPRLARRVSADIVHMAFPAPVIRSAFHCPIVTTLHDLYPYDSPSNFGYPHVFANRMALRRAISAADRVICVSDFTLSRFRERFPVPAAHKGVHIANAIVASTSAEAGQSQIDGPLFLAVAQHRANKNLNLLLRAFNFYRSLTDAKAGLKLVIVGMDGPETTRLHHLVDRLSLHETVVFLAGLTEGELAALYRDCELFVTLSSVEGFGLPLREAIESGSRVVASDIPAHGDVERGRCEFVALGGDDEVSRVVAAFQQALSSPRRFSTSSRQQSPSRTASKYLDLYSAAVRGQATKGKHPSNELSTLEHR</sequence>
<feature type="domain" description="Glycosyltransferase subfamily 4-like N-terminal" evidence="3">
    <location>
        <begin position="23"/>
        <end position="170"/>
    </location>
</feature>
<keyword evidence="1 4" id="KW-0808">Transferase</keyword>
<dbReference type="InterPro" id="IPR028098">
    <property type="entry name" value="Glyco_trans_4-like_N"/>
</dbReference>
<dbReference type="OrthoDB" id="9802525at2"/>
<dbReference type="Pfam" id="PF00534">
    <property type="entry name" value="Glycos_transf_1"/>
    <property type="match status" value="1"/>
</dbReference>
<dbReference type="HOGENOM" id="CLU_009583_27_5_0"/>
<dbReference type="InterPro" id="IPR001296">
    <property type="entry name" value="Glyco_trans_1"/>
</dbReference>
<dbReference type="PANTHER" id="PTHR46401:SF2">
    <property type="entry name" value="GLYCOSYLTRANSFERASE WBBK-RELATED"/>
    <property type="match status" value="1"/>
</dbReference>
<gene>
    <name evidence="4" type="ordered locus">Acid345_0893</name>
</gene>
<dbReference type="CAZy" id="GT4">
    <property type="family name" value="Glycosyltransferase Family 4"/>
</dbReference>
<dbReference type="PANTHER" id="PTHR46401">
    <property type="entry name" value="GLYCOSYLTRANSFERASE WBBK-RELATED"/>
    <property type="match status" value="1"/>
</dbReference>
<protein>
    <submittedName>
        <fullName evidence="4">Glycosyl transferase, group 1</fullName>
    </submittedName>
</protein>
<evidence type="ECO:0000256" key="1">
    <source>
        <dbReference type="ARBA" id="ARBA00022679"/>
    </source>
</evidence>
<dbReference type="Pfam" id="PF13439">
    <property type="entry name" value="Glyco_transf_4"/>
    <property type="match status" value="1"/>
</dbReference>
<dbReference type="GO" id="GO:0016757">
    <property type="term" value="F:glycosyltransferase activity"/>
    <property type="evidence" value="ECO:0007669"/>
    <property type="project" value="InterPro"/>
</dbReference>
<dbReference type="RefSeq" id="WP_011521698.1">
    <property type="nucleotide sequence ID" value="NC_008009.1"/>
</dbReference>
<evidence type="ECO:0000259" key="3">
    <source>
        <dbReference type="Pfam" id="PF13439"/>
    </source>
</evidence>
<organism evidence="4 5">
    <name type="scientific">Koribacter versatilis (strain Ellin345)</name>
    <dbReference type="NCBI Taxonomy" id="204669"/>
    <lineage>
        <taxon>Bacteria</taxon>
        <taxon>Pseudomonadati</taxon>
        <taxon>Acidobacteriota</taxon>
        <taxon>Terriglobia</taxon>
        <taxon>Terriglobales</taxon>
        <taxon>Candidatus Korobacteraceae</taxon>
        <taxon>Candidatus Korobacter</taxon>
    </lineage>
</organism>
<name>Q1ITA4_KORVE</name>